<proteinExistence type="predicted"/>
<feature type="compositionally biased region" description="Low complexity" evidence="1">
    <location>
        <begin position="36"/>
        <end position="53"/>
    </location>
</feature>
<dbReference type="Pfam" id="PF20150">
    <property type="entry name" value="2EXR"/>
    <property type="match status" value="1"/>
</dbReference>
<reference evidence="3 4" key="1">
    <citation type="journal article" date="2024" name="Commun. Biol.">
        <title>Comparative genomic analysis of thermophilic fungi reveals convergent evolutionary adaptations and gene losses.</title>
        <authorList>
            <person name="Steindorff A.S."/>
            <person name="Aguilar-Pontes M.V."/>
            <person name="Robinson A.J."/>
            <person name="Andreopoulos B."/>
            <person name="LaButti K."/>
            <person name="Kuo A."/>
            <person name="Mondo S."/>
            <person name="Riley R."/>
            <person name="Otillar R."/>
            <person name="Haridas S."/>
            <person name="Lipzen A."/>
            <person name="Grimwood J."/>
            <person name="Schmutz J."/>
            <person name="Clum A."/>
            <person name="Reid I.D."/>
            <person name="Moisan M.C."/>
            <person name="Butler G."/>
            <person name="Nguyen T.T.M."/>
            <person name="Dewar K."/>
            <person name="Conant G."/>
            <person name="Drula E."/>
            <person name="Henrissat B."/>
            <person name="Hansel C."/>
            <person name="Singer S."/>
            <person name="Hutchinson M.I."/>
            <person name="de Vries R.P."/>
            <person name="Natvig D.O."/>
            <person name="Powell A.J."/>
            <person name="Tsang A."/>
            <person name="Grigoriev I.V."/>
        </authorList>
    </citation>
    <scope>NUCLEOTIDE SEQUENCE [LARGE SCALE GENOMIC DNA]</scope>
    <source>
        <strain evidence="3 4">CBS 494.80</strain>
    </source>
</reference>
<dbReference type="EMBL" id="JAZHXI010000014">
    <property type="protein sequence ID" value="KAL2064244.1"/>
    <property type="molecule type" value="Genomic_DNA"/>
</dbReference>
<evidence type="ECO:0000259" key="2">
    <source>
        <dbReference type="Pfam" id="PF20150"/>
    </source>
</evidence>
<feature type="region of interest" description="Disordered" evidence="1">
    <location>
        <begin position="168"/>
        <end position="202"/>
    </location>
</feature>
<organism evidence="3 4">
    <name type="scientific">Oculimacula yallundae</name>
    <dbReference type="NCBI Taxonomy" id="86028"/>
    <lineage>
        <taxon>Eukaryota</taxon>
        <taxon>Fungi</taxon>
        <taxon>Dikarya</taxon>
        <taxon>Ascomycota</taxon>
        <taxon>Pezizomycotina</taxon>
        <taxon>Leotiomycetes</taxon>
        <taxon>Helotiales</taxon>
        <taxon>Ploettnerulaceae</taxon>
        <taxon>Oculimacula</taxon>
    </lineage>
</organism>
<evidence type="ECO:0000313" key="3">
    <source>
        <dbReference type="EMBL" id="KAL2064244.1"/>
    </source>
</evidence>
<feature type="region of interest" description="Disordered" evidence="1">
    <location>
        <begin position="36"/>
        <end position="71"/>
    </location>
</feature>
<evidence type="ECO:0000313" key="4">
    <source>
        <dbReference type="Proteomes" id="UP001595075"/>
    </source>
</evidence>
<feature type="domain" description="2EXR" evidence="2">
    <location>
        <begin position="75"/>
        <end position="159"/>
    </location>
</feature>
<dbReference type="Proteomes" id="UP001595075">
    <property type="component" value="Unassembled WGS sequence"/>
</dbReference>
<gene>
    <name evidence="3" type="ORF">VTL71DRAFT_4738</name>
</gene>
<dbReference type="PANTHER" id="PTHR35910:SF1">
    <property type="entry name" value="2EXR DOMAIN-CONTAINING PROTEIN"/>
    <property type="match status" value="1"/>
</dbReference>
<dbReference type="InterPro" id="IPR045518">
    <property type="entry name" value="2EXR"/>
</dbReference>
<dbReference type="PANTHER" id="PTHR35910">
    <property type="entry name" value="2EXR DOMAIN-CONTAINING PROTEIN"/>
    <property type="match status" value="1"/>
</dbReference>
<protein>
    <recommendedName>
        <fullName evidence="2">2EXR domain-containing protein</fullName>
    </recommendedName>
</protein>
<comment type="caution">
    <text evidence="3">The sequence shown here is derived from an EMBL/GenBank/DDBJ whole genome shotgun (WGS) entry which is preliminary data.</text>
</comment>
<feature type="compositionally biased region" description="Low complexity" evidence="1">
    <location>
        <begin position="176"/>
        <end position="198"/>
    </location>
</feature>
<name>A0ABR4C2V6_9HELO</name>
<sequence length="340" mass="37717">METIPMALEDNSSKLVAESTNMNTLSDISTTLAATSISSHRTPASCTTSSTTSYPKTEADPSTSDEPHSGPLRSFHPFPLLPTELRLEIWNLALPASKRLYLITVSTKPNEPCSLPLGLDFSIDGQKNTQTSFQDYTVNLDIGMLRANKEARAVYLSENSSALALSTQALPSKSVPNSNTATTTTPHTTKTAPKSSPSALQGEVEGRLHFNSQHTIFFIRHYEKLQRNEDLANACKKGGTAIEELRIQLEVIRHIATRNVSFYPSVERPLWSGKGGGPSISIFRNLDTWYNVPNFVDRGGAAKEEIRRTRKRLELFRDRFNNGWKMPKIELWGPGPKKRG</sequence>
<evidence type="ECO:0000256" key="1">
    <source>
        <dbReference type="SAM" id="MobiDB-lite"/>
    </source>
</evidence>
<accession>A0ABR4C2V6</accession>
<keyword evidence="4" id="KW-1185">Reference proteome</keyword>